<dbReference type="Pfam" id="PF01049">
    <property type="entry name" value="CADH_Y-type_LIR"/>
    <property type="match status" value="1"/>
</dbReference>
<dbReference type="FunFam" id="2.60.40.60:FF:000011">
    <property type="entry name" value="Cadherin 1"/>
    <property type="match status" value="1"/>
</dbReference>
<organism evidence="16 17">
    <name type="scientific">Myripristis murdjan</name>
    <name type="common">pinecone soldierfish</name>
    <dbReference type="NCBI Taxonomy" id="586833"/>
    <lineage>
        <taxon>Eukaryota</taxon>
        <taxon>Metazoa</taxon>
        <taxon>Chordata</taxon>
        <taxon>Craniata</taxon>
        <taxon>Vertebrata</taxon>
        <taxon>Euteleostomi</taxon>
        <taxon>Actinopterygii</taxon>
        <taxon>Neopterygii</taxon>
        <taxon>Teleostei</taxon>
        <taxon>Neoteleostei</taxon>
        <taxon>Acanthomorphata</taxon>
        <taxon>Holocentriformes</taxon>
        <taxon>Holocentridae</taxon>
        <taxon>Myripristis</taxon>
    </lineage>
</organism>
<dbReference type="PROSITE" id="PS00232">
    <property type="entry name" value="CADHERIN_1"/>
    <property type="match status" value="1"/>
</dbReference>
<dbReference type="GO" id="GO:0002159">
    <property type="term" value="P:desmosome assembly"/>
    <property type="evidence" value="ECO:0007669"/>
    <property type="project" value="Ensembl"/>
</dbReference>
<keyword evidence="5" id="KW-0677">Repeat</keyword>
<dbReference type="Gene3D" id="4.10.900.10">
    <property type="entry name" value="TCF3-CBD (Catenin binding domain)"/>
    <property type="match status" value="1"/>
</dbReference>
<dbReference type="GO" id="GO:0016477">
    <property type="term" value="P:cell migration"/>
    <property type="evidence" value="ECO:0007669"/>
    <property type="project" value="TreeGrafter"/>
</dbReference>
<keyword evidence="8 14" id="KW-1133">Transmembrane helix</keyword>
<dbReference type="FunFam" id="2.60.40.60:FF:000027">
    <property type="entry name" value="Cadherin 2"/>
    <property type="match status" value="1"/>
</dbReference>
<evidence type="ECO:0000256" key="11">
    <source>
        <dbReference type="PROSITE-ProRule" id="PRU00043"/>
    </source>
</evidence>
<evidence type="ECO:0000256" key="5">
    <source>
        <dbReference type="ARBA" id="ARBA00022737"/>
    </source>
</evidence>
<dbReference type="SUPFAM" id="SSF49313">
    <property type="entry name" value="Cadherin-like"/>
    <property type="match status" value="4"/>
</dbReference>
<dbReference type="GO" id="GO:0060027">
    <property type="term" value="P:convergent extension involved in gastrulation"/>
    <property type="evidence" value="ECO:0007669"/>
    <property type="project" value="Ensembl"/>
</dbReference>
<dbReference type="CDD" id="cd11304">
    <property type="entry name" value="Cadherin_repeat"/>
    <property type="match status" value="4"/>
</dbReference>
<keyword evidence="17" id="KW-1185">Reference proteome</keyword>
<comment type="subcellular location">
    <subcellularLocation>
        <location evidence="1 12">Cell membrane</location>
        <topology evidence="1 12">Single-pass type I membrane protein</topology>
    </subcellularLocation>
</comment>
<dbReference type="PANTHER" id="PTHR24027">
    <property type="entry name" value="CADHERIN-23"/>
    <property type="match status" value="1"/>
</dbReference>
<dbReference type="GO" id="GO:0016339">
    <property type="term" value="P:calcium-dependent cell-cell adhesion via plasma membrane cell adhesion molecules"/>
    <property type="evidence" value="ECO:0007669"/>
    <property type="project" value="TreeGrafter"/>
</dbReference>
<evidence type="ECO:0000256" key="12">
    <source>
        <dbReference type="RuleBase" id="RU003318"/>
    </source>
</evidence>
<dbReference type="GO" id="GO:0000902">
    <property type="term" value="P:cell morphogenesis"/>
    <property type="evidence" value="ECO:0007669"/>
    <property type="project" value="TreeGrafter"/>
</dbReference>
<feature type="domain" description="Cadherin" evidence="15">
    <location>
        <begin position="416"/>
        <end position="536"/>
    </location>
</feature>
<dbReference type="SMART" id="SM00112">
    <property type="entry name" value="CA"/>
    <property type="match status" value="3"/>
</dbReference>
<dbReference type="GO" id="GO:0044331">
    <property type="term" value="P:cell-cell adhesion mediated by cadherin"/>
    <property type="evidence" value="ECO:0007669"/>
    <property type="project" value="TreeGrafter"/>
</dbReference>
<dbReference type="InterPro" id="IPR020894">
    <property type="entry name" value="Cadherin_CS"/>
</dbReference>
<dbReference type="InterPro" id="IPR015919">
    <property type="entry name" value="Cadherin-like_sf"/>
</dbReference>
<sequence>VCVCVRRPVPLGRCRAEGLVLSSGDPHFTVRMNGTIVTVNGMVVTEPTSFPVWVSEGGRSSWRMDVHLTPDPEQFPWDLARKRSKRRWSPPPFVIVEHDLPPFPKEVETVGSDSAVNYSVYYTIRGPGVTLPPINLFSVERDTGLVKVHYAVDREQYDQIVFEAQVFDRKTGKETDRPLDITVLVDDINDNAPTFSGPLQFHVAEHSVSGTEVGVVTATDRDKAGTLHTKIRFSLLTGGQLFHINPYSGALSTRSGVLDREVQAAIPVVVEIRDMGGAKTGLFNTATATINLVDINDNVPTFREAAYKARIEENKADVLVLRIPVDDKDEERTKNWNAKFVITEGNENGNFRIDTDPKTNEGLLYVVKPLDFEKGGVVTLRVSAENEVPLVGSGASWLSVPVELTVGDVDEGPEFSPPNKVIRVKENVPIGHVLGVYTALDPETKSSKGIKYYKVSDPGSWVSVAEATGELTAASTIDLESPLVTDAKYNLTVKAIDSICHHEKIPVCVLLPSSDTSVVLQQAVDMARGVYDVPILISDLQNHGDVQVVRVRVCRCLGGECVSARSSVSFGVWGVLAMLLALAVLLLLCVLFVFACTTKAEKLYLDESSGGMLLKSNTEAPGEEVKSATLLMVPGGGGGGDVDGLDGSVKGAGLLEQKASTAVGGAGAGLQTMTRQNMYQSNRRDFTMTQGQSGFYTTGHYGNAKYTDSLYYKQSHLSAMHTWETNGLYLDKKLEYFGGAADERYADDVLRVYGYEGEGSAAGSVGCCSELGDQDNLDFLDSLGSKFKTLAHICMDAKEEK</sequence>
<dbReference type="InterPro" id="IPR027397">
    <property type="entry name" value="Catenin-bd_sf"/>
</dbReference>
<dbReference type="FunCoup" id="A0A667Y0G3">
    <property type="interactions" value="572"/>
</dbReference>
<evidence type="ECO:0000259" key="15">
    <source>
        <dbReference type="PROSITE" id="PS50268"/>
    </source>
</evidence>
<dbReference type="GO" id="GO:0008013">
    <property type="term" value="F:beta-catenin binding"/>
    <property type="evidence" value="ECO:0007669"/>
    <property type="project" value="TreeGrafter"/>
</dbReference>
<dbReference type="InterPro" id="IPR039808">
    <property type="entry name" value="Cadherin"/>
</dbReference>
<protein>
    <submittedName>
        <fullName evidence="16">Desmocollin 2 like</fullName>
    </submittedName>
</protein>
<evidence type="ECO:0000256" key="1">
    <source>
        <dbReference type="ARBA" id="ARBA00004251"/>
    </source>
</evidence>
<keyword evidence="3 12" id="KW-0812">Transmembrane</keyword>
<accession>A0A667Y0G3</accession>
<keyword evidence="4" id="KW-0732">Signal</keyword>
<comment type="function">
    <text evidence="13">Cadherins are calcium-dependent cell adhesion proteins.</text>
</comment>
<evidence type="ECO:0000256" key="13">
    <source>
        <dbReference type="RuleBase" id="RU004357"/>
    </source>
</evidence>
<reference evidence="16" key="2">
    <citation type="submission" date="2025-08" db="UniProtKB">
        <authorList>
            <consortium name="Ensembl"/>
        </authorList>
    </citation>
    <scope>IDENTIFICATION</scope>
</reference>
<feature type="domain" description="Cadherin" evidence="15">
    <location>
        <begin position="107"/>
        <end position="195"/>
    </location>
</feature>
<dbReference type="GO" id="GO:0060047">
    <property type="term" value="P:heart contraction"/>
    <property type="evidence" value="ECO:0007669"/>
    <property type="project" value="Ensembl"/>
</dbReference>
<evidence type="ECO:0000256" key="10">
    <source>
        <dbReference type="ARBA" id="ARBA00023180"/>
    </source>
</evidence>
<dbReference type="GO" id="GO:0016342">
    <property type="term" value="C:catenin complex"/>
    <property type="evidence" value="ECO:0007669"/>
    <property type="project" value="TreeGrafter"/>
</dbReference>
<dbReference type="GO" id="GO:0034332">
    <property type="term" value="P:adherens junction organization"/>
    <property type="evidence" value="ECO:0007669"/>
    <property type="project" value="TreeGrafter"/>
</dbReference>
<keyword evidence="6 11" id="KW-0106">Calcium</keyword>
<dbReference type="PRINTS" id="PR00205">
    <property type="entry name" value="CADHERIN"/>
</dbReference>
<keyword evidence="2" id="KW-1003">Cell membrane</keyword>
<name>A0A667Y0G3_9TELE</name>
<evidence type="ECO:0000256" key="3">
    <source>
        <dbReference type="ARBA" id="ARBA00022692"/>
    </source>
</evidence>
<dbReference type="GO" id="GO:0007156">
    <property type="term" value="P:homophilic cell adhesion via plasma membrane adhesion molecules"/>
    <property type="evidence" value="ECO:0007669"/>
    <property type="project" value="InterPro"/>
</dbReference>
<dbReference type="GO" id="GO:0003007">
    <property type="term" value="P:heart morphogenesis"/>
    <property type="evidence" value="ECO:0007669"/>
    <property type="project" value="Ensembl"/>
</dbReference>
<dbReference type="Pfam" id="PF00028">
    <property type="entry name" value="Cadherin"/>
    <property type="match status" value="4"/>
</dbReference>
<dbReference type="FunFam" id="2.60.40.60:FF:000019">
    <property type="entry name" value="Cadherin 2"/>
    <property type="match status" value="1"/>
</dbReference>
<dbReference type="Proteomes" id="UP000472263">
    <property type="component" value="Chromosome 4"/>
</dbReference>
<dbReference type="AlphaFoldDB" id="A0A667Y0G3"/>
<evidence type="ECO:0000313" key="16">
    <source>
        <dbReference type="Ensembl" id="ENSMMDP00005015041.1"/>
    </source>
</evidence>
<dbReference type="InterPro" id="IPR002126">
    <property type="entry name" value="Cadherin-like_dom"/>
</dbReference>
<dbReference type="InterPro" id="IPR000233">
    <property type="entry name" value="Cadherin_Y-type_LIR"/>
</dbReference>
<evidence type="ECO:0000313" key="17">
    <source>
        <dbReference type="Proteomes" id="UP000472263"/>
    </source>
</evidence>
<proteinExistence type="predicted"/>
<dbReference type="PANTHER" id="PTHR24027:SF422">
    <property type="entry name" value="CADHERIN DOMAIN-CONTAINING PROTEIN"/>
    <property type="match status" value="1"/>
</dbReference>
<feature type="transmembrane region" description="Helical" evidence="14">
    <location>
        <begin position="570"/>
        <end position="595"/>
    </location>
</feature>
<dbReference type="GO" id="GO:0055113">
    <property type="term" value="P:epiboly involved in gastrulation with mouth forming second"/>
    <property type="evidence" value="ECO:0007669"/>
    <property type="project" value="Ensembl"/>
</dbReference>
<feature type="domain" description="Cadherin" evidence="15">
    <location>
        <begin position="195"/>
        <end position="302"/>
    </location>
</feature>
<dbReference type="Gene3D" id="2.60.40.60">
    <property type="entry name" value="Cadherins"/>
    <property type="match status" value="5"/>
</dbReference>
<evidence type="ECO:0000256" key="14">
    <source>
        <dbReference type="SAM" id="Phobius"/>
    </source>
</evidence>
<reference evidence="16" key="1">
    <citation type="submission" date="2019-06" db="EMBL/GenBank/DDBJ databases">
        <authorList>
            <consortium name="Wellcome Sanger Institute Data Sharing"/>
        </authorList>
    </citation>
    <scope>NUCLEOTIDE SEQUENCE [LARGE SCALE GENOMIC DNA]</scope>
</reference>
<dbReference type="GO" id="GO:0005912">
    <property type="term" value="C:adherens junction"/>
    <property type="evidence" value="ECO:0007669"/>
    <property type="project" value="TreeGrafter"/>
</dbReference>
<keyword evidence="7 12" id="KW-0130">Cell adhesion</keyword>
<evidence type="ECO:0000256" key="9">
    <source>
        <dbReference type="ARBA" id="ARBA00023136"/>
    </source>
</evidence>
<dbReference type="Ensembl" id="ENSMMDT00005015448.1">
    <property type="protein sequence ID" value="ENSMMDP00005015041.1"/>
    <property type="gene ID" value="ENSMMDG00005007697.1"/>
</dbReference>
<dbReference type="GO" id="GO:0005509">
    <property type="term" value="F:calcium ion binding"/>
    <property type="evidence" value="ECO:0007669"/>
    <property type="project" value="UniProtKB-UniRule"/>
</dbReference>
<dbReference type="PROSITE" id="PS50268">
    <property type="entry name" value="CADHERIN_2"/>
    <property type="match status" value="4"/>
</dbReference>
<dbReference type="InParanoid" id="A0A667Y0G3"/>
<evidence type="ECO:0000256" key="2">
    <source>
        <dbReference type="ARBA" id="ARBA00022475"/>
    </source>
</evidence>
<dbReference type="GO" id="GO:0045296">
    <property type="term" value="F:cadherin binding"/>
    <property type="evidence" value="ECO:0007669"/>
    <property type="project" value="TreeGrafter"/>
</dbReference>
<evidence type="ECO:0000256" key="4">
    <source>
        <dbReference type="ARBA" id="ARBA00022729"/>
    </source>
</evidence>
<reference evidence="16" key="3">
    <citation type="submission" date="2025-09" db="UniProtKB">
        <authorList>
            <consortium name="Ensembl"/>
        </authorList>
    </citation>
    <scope>IDENTIFICATION</scope>
</reference>
<evidence type="ECO:0000256" key="6">
    <source>
        <dbReference type="ARBA" id="ARBA00022837"/>
    </source>
</evidence>
<evidence type="ECO:0000256" key="7">
    <source>
        <dbReference type="ARBA" id="ARBA00022889"/>
    </source>
</evidence>
<keyword evidence="10" id="KW-0325">Glycoprotein</keyword>
<keyword evidence="9 14" id="KW-0472">Membrane</keyword>
<feature type="domain" description="Cadherin" evidence="15">
    <location>
        <begin position="303"/>
        <end position="415"/>
    </location>
</feature>
<dbReference type="GeneTree" id="ENSGT01030000234624"/>
<gene>
    <name evidence="16" type="primary">dsc2l</name>
</gene>
<evidence type="ECO:0000256" key="8">
    <source>
        <dbReference type="ARBA" id="ARBA00022989"/>
    </source>
</evidence>